<dbReference type="GO" id="GO:0050660">
    <property type="term" value="F:flavin adenine dinucleotide binding"/>
    <property type="evidence" value="ECO:0007669"/>
    <property type="project" value="TreeGrafter"/>
</dbReference>
<organism evidence="6 7">
    <name type="scientific">Capronia epimyces CBS 606.96</name>
    <dbReference type="NCBI Taxonomy" id="1182542"/>
    <lineage>
        <taxon>Eukaryota</taxon>
        <taxon>Fungi</taxon>
        <taxon>Dikarya</taxon>
        <taxon>Ascomycota</taxon>
        <taxon>Pezizomycotina</taxon>
        <taxon>Eurotiomycetes</taxon>
        <taxon>Chaetothyriomycetidae</taxon>
        <taxon>Chaetothyriales</taxon>
        <taxon>Herpotrichiellaceae</taxon>
        <taxon>Capronia</taxon>
    </lineage>
</organism>
<dbReference type="HOGENOM" id="CLU_019845_6_2_1"/>
<protein>
    <recommendedName>
        <fullName evidence="5">FAD/NAD(P)-binding domain-containing protein</fullName>
    </recommendedName>
</protein>
<evidence type="ECO:0000256" key="1">
    <source>
        <dbReference type="ARBA" id="ARBA00006442"/>
    </source>
</evidence>
<dbReference type="eggNOG" id="KOG2495">
    <property type="taxonomic scope" value="Eukaryota"/>
</dbReference>
<dbReference type="InterPro" id="IPR036188">
    <property type="entry name" value="FAD/NAD-bd_sf"/>
</dbReference>
<evidence type="ECO:0000256" key="3">
    <source>
        <dbReference type="ARBA" id="ARBA00022827"/>
    </source>
</evidence>
<evidence type="ECO:0000256" key="2">
    <source>
        <dbReference type="ARBA" id="ARBA00022630"/>
    </source>
</evidence>
<dbReference type="SUPFAM" id="SSF51905">
    <property type="entry name" value="FAD/NAD(P)-binding domain"/>
    <property type="match status" value="1"/>
</dbReference>
<dbReference type="Gene3D" id="3.50.50.100">
    <property type="match status" value="1"/>
</dbReference>
<reference evidence="6 7" key="1">
    <citation type="submission" date="2013-03" db="EMBL/GenBank/DDBJ databases">
        <title>The Genome Sequence of Capronia epimyces CBS 606.96.</title>
        <authorList>
            <consortium name="The Broad Institute Genomics Platform"/>
            <person name="Cuomo C."/>
            <person name="de Hoog S."/>
            <person name="Gorbushina A."/>
            <person name="Walker B."/>
            <person name="Young S.K."/>
            <person name="Zeng Q."/>
            <person name="Gargeya S."/>
            <person name="Fitzgerald M."/>
            <person name="Haas B."/>
            <person name="Abouelleil A."/>
            <person name="Allen A.W."/>
            <person name="Alvarado L."/>
            <person name="Arachchi H.M."/>
            <person name="Berlin A.M."/>
            <person name="Chapman S.B."/>
            <person name="Gainer-Dewar J."/>
            <person name="Goldberg J."/>
            <person name="Griggs A."/>
            <person name="Gujja S."/>
            <person name="Hansen M."/>
            <person name="Howarth C."/>
            <person name="Imamovic A."/>
            <person name="Ireland A."/>
            <person name="Larimer J."/>
            <person name="McCowan C."/>
            <person name="Murphy C."/>
            <person name="Pearson M."/>
            <person name="Poon T.W."/>
            <person name="Priest M."/>
            <person name="Roberts A."/>
            <person name="Saif S."/>
            <person name="Shea T."/>
            <person name="Sisk P."/>
            <person name="Sykes S."/>
            <person name="Wortman J."/>
            <person name="Nusbaum C."/>
            <person name="Birren B."/>
        </authorList>
    </citation>
    <scope>NUCLEOTIDE SEQUENCE [LARGE SCALE GENOMIC DNA]</scope>
    <source>
        <strain evidence="6 7">CBS 606.96</strain>
    </source>
</reference>
<keyword evidence="4" id="KW-0560">Oxidoreductase</keyword>
<keyword evidence="7" id="KW-1185">Reference proteome</keyword>
<gene>
    <name evidence="6" type="ORF">A1O3_09434</name>
</gene>
<keyword evidence="2" id="KW-0285">Flavoprotein</keyword>
<dbReference type="PRINTS" id="PR00411">
    <property type="entry name" value="PNDRDTASEI"/>
</dbReference>
<dbReference type="Pfam" id="PF07992">
    <property type="entry name" value="Pyr_redox_2"/>
    <property type="match status" value="1"/>
</dbReference>
<proteinExistence type="inferred from homology"/>
<feature type="domain" description="FAD/NAD(P)-binding" evidence="5">
    <location>
        <begin position="7"/>
        <end position="320"/>
    </location>
</feature>
<evidence type="ECO:0000259" key="5">
    <source>
        <dbReference type="Pfam" id="PF07992"/>
    </source>
</evidence>
<evidence type="ECO:0000313" key="7">
    <source>
        <dbReference type="Proteomes" id="UP000019478"/>
    </source>
</evidence>
<comment type="caution">
    <text evidence="6">The sequence shown here is derived from an EMBL/GenBank/DDBJ whole genome shotgun (WGS) entry which is preliminary data.</text>
</comment>
<dbReference type="AlphaFoldDB" id="W9XDH3"/>
<dbReference type="PANTHER" id="PTHR43735:SF3">
    <property type="entry name" value="FERROPTOSIS SUPPRESSOR PROTEIN 1"/>
    <property type="match status" value="1"/>
</dbReference>
<keyword evidence="3" id="KW-0274">FAD</keyword>
<dbReference type="PANTHER" id="PTHR43735">
    <property type="entry name" value="APOPTOSIS-INDUCING FACTOR 1"/>
    <property type="match status" value="1"/>
</dbReference>
<dbReference type="OrthoDB" id="202203at2759"/>
<accession>W9XDH3</accession>
<dbReference type="Proteomes" id="UP000019478">
    <property type="component" value="Unassembled WGS sequence"/>
</dbReference>
<comment type="similarity">
    <text evidence="1">Belongs to the FAD-dependent oxidoreductase family.</text>
</comment>
<dbReference type="GeneID" id="19173518"/>
<dbReference type="PRINTS" id="PR00368">
    <property type="entry name" value="FADPNR"/>
</dbReference>
<dbReference type="InterPro" id="IPR023753">
    <property type="entry name" value="FAD/NAD-binding_dom"/>
</dbReference>
<dbReference type="GO" id="GO:0005737">
    <property type="term" value="C:cytoplasm"/>
    <property type="evidence" value="ECO:0007669"/>
    <property type="project" value="TreeGrafter"/>
</dbReference>
<evidence type="ECO:0000313" key="6">
    <source>
        <dbReference type="EMBL" id="EXJ78273.1"/>
    </source>
</evidence>
<sequence length="417" mass="44410">MAESQKRIVIIGGSYGGLSTAHYLLKHVVPQLPEKESYQVVLVSAADQVLCRPACPRALISDDLLPQDKLFVSIPKLFDQYPKGSFSFLNGTATELEHTSRTVSVRLAAGGGSSTEKIDYYALVIATGASTPSPLLSLNRDIEFLRTKWAQFRKALPTVKSIIIAGGGPAGVETAGELGEYLNGRAGRFASKLANPRVAITVVTAGSDILPALRPAIAKKAEHYLAQVGVTVIKQARVKAVTPEGAGTDDVSAKATVTLEDGKTLEADLYIPATGMTPNTGFIADKSLLVADGRVDTNASTLRVDKAGPRVYAIGDVASTARPAVHLIFPAIPVLGANIKRDLLLAAGKEDKSVGKDRGFKEDTRETQMVPIGKGRGVGAAAGFQLPSFMVWLIKGRDYWLWTTGNLWSGKQWAKES</sequence>
<dbReference type="EMBL" id="AMGY01000009">
    <property type="protein sequence ID" value="EXJ78273.1"/>
    <property type="molecule type" value="Genomic_DNA"/>
</dbReference>
<dbReference type="STRING" id="1182542.W9XDH3"/>
<dbReference type="RefSeq" id="XP_007737718.1">
    <property type="nucleotide sequence ID" value="XM_007739528.1"/>
</dbReference>
<evidence type="ECO:0000256" key="4">
    <source>
        <dbReference type="ARBA" id="ARBA00023002"/>
    </source>
</evidence>
<dbReference type="GO" id="GO:0004174">
    <property type="term" value="F:electron-transferring-flavoprotein dehydrogenase activity"/>
    <property type="evidence" value="ECO:0007669"/>
    <property type="project" value="TreeGrafter"/>
</dbReference>
<name>W9XDH3_9EURO</name>